<dbReference type="Proteomes" id="UP000199055">
    <property type="component" value="Unassembled WGS sequence"/>
</dbReference>
<dbReference type="AlphaFoldDB" id="A0A1H9HVX0"/>
<accession>A0A1H9HVX0</accession>
<protein>
    <submittedName>
        <fullName evidence="1">Uncharacterized protein</fullName>
    </submittedName>
</protein>
<organism evidence="1 2">
    <name type="scientific">Streptomyces radiopugnans</name>
    <dbReference type="NCBI Taxonomy" id="403935"/>
    <lineage>
        <taxon>Bacteria</taxon>
        <taxon>Bacillati</taxon>
        <taxon>Actinomycetota</taxon>
        <taxon>Actinomycetes</taxon>
        <taxon>Kitasatosporales</taxon>
        <taxon>Streptomycetaceae</taxon>
        <taxon>Streptomyces</taxon>
    </lineage>
</organism>
<dbReference type="STRING" id="403935.SAMN05216481_11259"/>
<gene>
    <name evidence="1" type="ORF">SAMN05216481_11259</name>
</gene>
<name>A0A1H9HVX0_9ACTN</name>
<evidence type="ECO:0000313" key="2">
    <source>
        <dbReference type="Proteomes" id="UP000199055"/>
    </source>
</evidence>
<dbReference type="EMBL" id="FOET01000012">
    <property type="protein sequence ID" value="SEQ66392.1"/>
    <property type="molecule type" value="Genomic_DNA"/>
</dbReference>
<keyword evidence="2" id="KW-1185">Reference proteome</keyword>
<reference evidence="1 2" key="1">
    <citation type="submission" date="2016-10" db="EMBL/GenBank/DDBJ databases">
        <authorList>
            <person name="de Groot N.N."/>
        </authorList>
    </citation>
    <scope>NUCLEOTIDE SEQUENCE [LARGE SCALE GENOMIC DNA]</scope>
    <source>
        <strain evidence="1 2">CGMCC 4.3519</strain>
    </source>
</reference>
<evidence type="ECO:0000313" key="1">
    <source>
        <dbReference type="EMBL" id="SEQ66392.1"/>
    </source>
</evidence>
<proteinExistence type="predicted"/>
<sequence>MLHDGAKGTAARIELRVKAEDGRLGNAYEAVLVPAAQGELVFEREVVEFHDSIG</sequence>